<feature type="domain" description="Pilus formation protein N-terminal" evidence="2">
    <location>
        <begin position="29"/>
        <end position="97"/>
    </location>
</feature>
<dbReference type="HOGENOM" id="CLU_132581_0_0_5"/>
<feature type="chain" id="PRO_5003283846" evidence="1">
    <location>
        <begin position="27"/>
        <end position="157"/>
    </location>
</feature>
<dbReference type="EMBL" id="CP002568">
    <property type="protein sequence ID" value="ADZ72088.1"/>
    <property type="molecule type" value="Genomic_DNA"/>
</dbReference>
<evidence type="ECO:0000259" key="2">
    <source>
        <dbReference type="Pfam" id="PF13629"/>
    </source>
</evidence>
<evidence type="ECO:0000256" key="1">
    <source>
        <dbReference type="SAM" id="SignalP"/>
    </source>
</evidence>
<evidence type="ECO:0000313" key="4">
    <source>
        <dbReference type="Proteomes" id="UP000008130"/>
    </source>
</evidence>
<accession>F2J2R4</accession>
<dbReference type="OrthoDB" id="9815749at2"/>
<dbReference type="Pfam" id="PF13629">
    <property type="entry name" value="T2SS-T3SS_pil_N"/>
    <property type="match status" value="1"/>
</dbReference>
<dbReference type="KEGG" id="pgv:SL003B_3667"/>
<dbReference type="STRING" id="991905.SL003B_3667"/>
<dbReference type="PATRIC" id="fig|991905.3.peg.3784"/>
<reference evidence="3 4" key="1">
    <citation type="journal article" date="2011" name="J. Bacteriol.">
        <title>Complete genome sequence of Polymorphum gilvum SL003B-26A1T, a crude oil-degrading bacterium from oil-polluted saline soil.</title>
        <authorList>
            <person name="Li S.G."/>
            <person name="Tang Y.Q."/>
            <person name="Nie Y."/>
            <person name="Cai M."/>
            <person name="Wu X.L."/>
        </authorList>
    </citation>
    <scope>NUCLEOTIDE SEQUENCE [LARGE SCALE GENOMIC DNA]</scope>
    <source>
        <strain evidence="4">LMG 25793 / CGMCC 1.9160 / SL003B-26A1</strain>
    </source>
</reference>
<name>F2J2R4_POLGS</name>
<dbReference type="InterPro" id="IPR032789">
    <property type="entry name" value="T2SS-T3SS_pil_N"/>
</dbReference>
<dbReference type="AlphaFoldDB" id="F2J2R4"/>
<dbReference type="RefSeq" id="WP_013654397.1">
    <property type="nucleotide sequence ID" value="NC_015259.1"/>
</dbReference>
<organism evidence="3 4">
    <name type="scientific">Polymorphum gilvum (strain LMG 25793 / CGMCC 1.9160 / SL003B-26A1)</name>
    <dbReference type="NCBI Taxonomy" id="991905"/>
    <lineage>
        <taxon>Bacteria</taxon>
        <taxon>Pseudomonadati</taxon>
        <taxon>Pseudomonadota</taxon>
        <taxon>Alphaproteobacteria</taxon>
        <taxon>Rhodobacterales</taxon>
        <taxon>Paracoccaceae</taxon>
        <taxon>Polymorphum</taxon>
    </lineage>
</organism>
<dbReference type="Proteomes" id="UP000008130">
    <property type="component" value="Chromosome"/>
</dbReference>
<sequence length="157" mass="16703">MTGAFRPRFTLSAAVFATLLCGAAAAETEPVAVTVDRAKVFRIEAPADTVIVGNPSIADVTMHDRFTVVVTGKTFGTTNLVILDKDSQPIIDEVIVVRPPETDVVTVTRNLNRYSYSCSPTCEPTVRVGDAKDAFELTVNQAAARNEMAVSAAGATR</sequence>
<keyword evidence="4" id="KW-1185">Reference proteome</keyword>
<keyword evidence="1" id="KW-0732">Signal</keyword>
<dbReference type="eggNOG" id="COG4964">
    <property type="taxonomic scope" value="Bacteria"/>
</dbReference>
<gene>
    <name evidence="3" type="ordered locus">SL003B_3667</name>
</gene>
<evidence type="ECO:0000313" key="3">
    <source>
        <dbReference type="EMBL" id="ADZ72088.1"/>
    </source>
</evidence>
<feature type="signal peptide" evidence="1">
    <location>
        <begin position="1"/>
        <end position="26"/>
    </location>
</feature>
<protein>
    <submittedName>
        <fullName evidence="3">Possible pilus assembly protein (CpaC)</fullName>
    </submittedName>
</protein>
<proteinExistence type="predicted"/>